<feature type="compositionally biased region" description="Polar residues" evidence="9">
    <location>
        <begin position="1"/>
        <end position="12"/>
    </location>
</feature>
<evidence type="ECO:0000256" key="5">
    <source>
        <dbReference type="ARBA" id="ARBA00022840"/>
    </source>
</evidence>
<dbReference type="GO" id="GO:0005524">
    <property type="term" value="F:ATP binding"/>
    <property type="evidence" value="ECO:0007669"/>
    <property type="project" value="UniProtKB-UniRule"/>
</dbReference>
<proteinExistence type="inferred from homology"/>
<keyword evidence="2 8" id="KW-0808">Transferase</keyword>
<dbReference type="EMBL" id="MFSY01000087">
    <property type="protein sequence ID" value="OGI45248.1"/>
    <property type="molecule type" value="Genomic_DNA"/>
</dbReference>
<dbReference type="GO" id="GO:0036430">
    <property type="term" value="F:CMP kinase activity"/>
    <property type="evidence" value="ECO:0007669"/>
    <property type="project" value="RHEA"/>
</dbReference>
<dbReference type="InterPro" id="IPR011994">
    <property type="entry name" value="Cytidylate_kinase_dom"/>
</dbReference>
<evidence type="ECO:0000256" key="9">
    <source>
        <dbReference type="SAM" id="MobiDB-lite"/>
    </source>
</evidence>
<sequence>MNGKTSHGSPVTNHGPVPVLAIDGPSGSGKGTVGQLLATRLGWHFLDSGALYRALGFVAIKNGIDINDTETLLGLVDRMEIQFLPQTGAPPKVFLNGDDVGDAIRTEEAGRLASLLAARPEVRRALLHKQHSLRVPPGLVADGRDMGTVVFPDAILKIFLTASAEVRAERRYKQLKDKGFDVNLRRLLDEIRERDARDAGRKASPLKAATDALLLDTSAQGITAVVERIHALLLERLASGVAGRGEA</sequence>
<name>A0A1F6TJI6_9PROT</name>
<dbReference type="SUPFAM" id="SSF52540">
    <property type="entry name" value="P-loop containing nucleoside triphosphate hydrolases"/>
    <property type="match status" value="1"/>
</dbReference>
<dbReference type="HAMAP" id="MF_00238">
    <property type="entry name" value="Cytidyl_kinase_type1"/>
    <property type="match status" value="1"/>
</dbReference>
<dbReference type="NCBIfam" id="TIGR00017">
    <property type="entry name" value="cmk"/>
    <property type="match status" value="1"/>
</dbReference>
<dbReference type="Proteomes" id="UP000179360">
    <property type="component" value="Unassembled WGS sequence"/>
</dbReference>
<dbReference type="GO" id="GO:0036431">
    <property type="term" value="F:dCMP kinase activity"/>
    <property type="evidence" value="ECO:0007669"/>
    <property type="project" value="InterPro"/>
</dbReference>
<keyword evidence="8" id="KW-0963">Cytoplasm</keyword>
<evidence type="ECO:0000256" key="1">
    <source>
        <dbReference type="ARBA" id="ARBA00009427"/>
    </source>
</evidence>
<feature type="region of interest" description="Disordered" evidence="9">
    <location>
        <begin position="1"/>
        <end position="24"/>
    </location>
</feature>
<feature type="binding site" evidence="8">
    <location>
        <begin position="24"/>
        <end position="32"/>
    </location>
    <ligand>
        <name>ATP</name>
        <dbReference type="ChEBI" id="CHEBI:30616"/>
    </ligand>
</feature>
<organism evidence="11 12">
    <name type="scientific">Candidatus Muproteobacteria bacterium RIFCSPHIGHO2_01_FULL_65_16</name>
    <dbReference type="NCBI Taxonomy" id="1817764"/>
    <lineage>
        <taxon>Bacteria</taxon>
        <taxon>Pseudomonadati</taxon>
        <taxon>Pseudomonadota</taxon>
        <taxon>Candidatus Muproteobacteria</taxon>
    </lineage>
</organism>
<evidence type="ECO:0000313" key="11">
    <source>
        <dbReference type="EMBL" id="OGI45248.1"/>
    </source>
</evidence>
<gene>
    <name evidence="8" type="primary">cmk</name>
    <name evidence="11" type="ORF">A2637_08110</name>
</gene>
<dbReference type="InterPro" id="IPR003136">
    <property type="entry name" value="Cytidylate_kin"/>
</dbReference>
<evidence type="ECO:0000256" key="6">
    <source>
        <dbReference type="ARBA" id="ARBA00047615"/>
    </source>
</evidence>
<dbReference type="Gene3D" id="3.40.50.300">
    <property type="entry name" value="P-loop containing nucleotide triphosphate hydrolases"/>
    <property type="match status" value="1"/>
</dbReference>
<evidence type="ECO:0000256" key="8">
    <source>
        <dbReference type="HAMAP-Rule" id="MF_00238"/>
    </source>
</evidence>
<evidence type="ECO:0000259" key="10">
    <source>
        <dbReference type="Pfam" id="PF02224"/>
    </source>
</evidence>
<evidence type="ECO:0000256" key="7">
    <source>
        <dbReference type="ARBA" id="ARBA00048478"/>
    </source>
</evidence>
<comment type="catalytic activity">
    <reaction evidence="7 8">
        <text>CMP + ATP = CDP + ADP</text>
        <dbReference type="Rhea" id="RHEA:11600"/>
        <dbReference type="ChEBI" id="CHEBI:30616"/>
        <dbReference type="ChEBI" id="CHEBI:58069"/>
        <dbReference type="ChEBI" id="CHEBI:60377"/>
        <dbReference type="ChEBI" id="CHEBI:456216"/>
        <dbReference type="EC" id="2.7.4.25"/>
    </reaction>
</comment>
<comment type="subcellular location">
    <subcellularLocation>
        <location evidence="8">Cytoplasm</location>
    </subcellularLocation>
</comment>
<dbReference type="AlphaFoldDB" id="A0A1F6TJI6"/>
<evidence type="ECO:0000256" key="4">
    <source>
        <dbReference type="ARBA" id="ARBA00022777"/>
    </source>
</evidence>
<keyword evidence="3 8" id="KW-0547">Nucleotide-binding</keyword>
<protein>
    <recommendedName>
        <fullName evidence="8">Cytidylate kinase</fullName>
        <shortName evidence="8">CK</shortName>
        <ecNumber evidence="8">2.7.4.25</ecNumber>
    </recommendedName>
    <alternativeName>
        <fullName evidence="8">Cytidine monophosphate kinase</fullName>
        <shortName evidence="8">CMP kinase</shortName>
    </alternativeName>
</protein>
<evidence type="ECO:0000256" key="3">
    <source>
        <dbReference type="ARBA" id="ARBA00022741"/>
    </source>
</evidence>
<dbReference type="EC" id="2.7.4.25" evidence="8"/>
<comment type="similarity">
    <text evidence="1 8">Belongs to the cytidylate kinase family. Type 1 subfamily.</text>
</comment>
<dbReference type="STRING" id="1817764.A2637_08110"/>
<comment type="caution">
    <text evidence="11">The sequence shown here is derived from an EMBL/GenBank/DDBJ whole genome shotgun (WGS) entry which is preliminary data.</text>
</comment>
<evidence type="ECO:0000313" key="12">
    <source>
        <dbReference type="Proteomes" id="UP000179360"/>
    </source>
</evidence>
<feature type="domain" description="Cytidylate kinase" evidence="10">
    <location>
        <begin position="21"/>
        <end position="231"/>
    </location>
</feature>
<keyword evidence="4 8" id="KW-0418">Kinase</keyword>
<dbReference type="GO" id="GO:0006220">
    <property type="term" value="P:pyrimidine nucleotide metabolic process"/>
    <property type="evidence" value="ECO:0007669"/>
    <property type="project" value="UniProtKB-UniRule"/>
</dbReference>
<dbReference type="GO" id="GO:0005737">
    <property type="term" value="C:cytoplasm"/>
    <property type="evidence" value="ECO:0007669"/>
    <property type="project" value="UniProtKB-SubCell"/>
</dbReference>
<reference evidence="11 12" key="1">
    <citation type="journal article" date="2016" name="Nat. Commun.">
        <title>Thousands of microbial genomes shed light on interconnected biogeochemical processes in an aquifer system.</title>
        <authorList>
            <person name="Anantharaman K."/>
            <person name="Brown C.T."/>
            <person name="Hug L.A."/>
            <person name="Sharon I."/>
            <person name="Castelle C.J."/>
            <person name="Probst A.J."/>
            <person name="Thomas B.C."/>
            <person name="Singh A."/>
            <person name="Wilkins M.J."/>
            <person name="Karaoz U."/>
            <person name="Brodie E.L."/>
            <person name="Williams K.H."/>
            <person name="Hubbard S.S."/>
            <person name="Banfield J.F."/>
        </authorList>
    </citation>
    <scope>NUCLEOTIDE SEQUENCE [LARGE SCALE GENOMIC DNA]</scope>
</reference>
<dbReference type="Pfam" id="PF02224">
    <property type="entry name" value="Cytidylate_kin"/>
    <property type="match status" value="1"/>
</dbReference>
<accession>A0A1F6TJI6</accession>
<evidence type="ECO:0000256" key="2">
    <source>
        <dbReference type="ARBA" id="ARBA00022679"/>
    </source>
</evidence>
<keyword evidence="5 8" id="KW-0067">ATP-binding</keyword>
<dbReference type="InterPro" id="IPR027417">
    <property type="entry name" value="P-loop_NTPase"/>
</dbReference>
<comment type="catalytic activity">
    <reaction evidence="6 8">
        <text>dCMP + ATP = dCDP + ADP</text>
        <dbReference type="Rhea" id="RHEA:25094"/>
        <dbReference type="ChEBI" id="CHEBI:30616"/>
        <dbReference type="ChEBI" id="CHEBI:57566"/>
        <dbReference type="ChEBI" id="CHEBI:58593"/>
        <dbReference type="ChEBI" id="CHEBI:456216"/>
        <dbReference type="EC" id="2.7.4.25"/>
    </reaction>
</comment>
<dbReference type="CDD" id="cd02020">
    <property type="entry name" value="CMPK"/>
    <property type="match status" value="1"/>
</dbReference>